<dbReference type="GO" id="GO:0005829">
    <property type="term" value="C:cytosol"/>
    <property type="evidence" value="ECO:0007669"/>
    <property type="project" value="TreeGrafter"/>
</dbReference>
<dbReference type="NCBIfam" id="TIGR02821">
    <property type="entry name" value="fghA_ester_D"/>
    <property type="match status" value="1"/>
</dbReference>
<evidence type="ECO:0000256" key="7">
    <source>
        <dbReference type="PIRSR" id="PIRSR614186-1"/>
    </source>
</evidence>
<dbReference type="AlphaFoldDB" id="A0A506US62"/>
<dbReference type="InterPro" id="IPR029058">
    <property type="entry name" value="AB_hydrolase_fold"/>
</dbReference>
<evidence type="ECO:0000256" key="1">
    <source>
        <dbReference type="ARBA" id="ARBA00005622"/>
    </source>
</evidence>
<accession>A0A506US62</accession>
<evidence type="ECO:0000256" key="5">
    <source>
        <dbReference type="ARBA" id="ARBA00047590"/>
    </source>
</evidence>
<evidence type="ECO:0000313" key="10">
    <source>
        <dbReference type="Proteomes" id="UP000315037"/>
    </source>
</evidence>
<comment type="function">
    <text evidence="8">Serine hydrolase involved in the detoxification of formaldehyde.</text>
</comment>
<feature type="active site" description="Charge relay system" evidence="7">
    <location>
        <position position="257"/>
    </location>
</feature>
<evidence type="ECO:0000313" key="9">
    <source>
        <dbReference type="EMBL" id="TPW36152.1"/>
    </source>
</evidence>
<sequence>MKELERHECCEGEVRFLTFPSQALGLPTKLGLFLPKAALEGKKVPVVYALAGLTCTQETFLIKANAVRYAAEHGLALVTPDTSPRGAQVAAEDEAYDLGTGAGFYVDATAQPWAAHYRMWSYVGQELPGVLEAAFPLDGERCGIMGHSMGGMGALAFGLRNPRKWKTVSAFAPICAPARVPWGQKVTETYFGGDEAQWRHYDPCLLLTEGYRTAGKILVDQGLKDEFLPILCPDLLEQAAREAGQPLELRRHKLYDHSYWFVQSFIASQILHHARGLTSQPGG</sequence>
<feature type="active site" description="Charge relay system" evidence="7">
    <location>
        <position position="225"/>
    </location>
</feature>
<comment type="catalytic activity">
    <reaction evidence="5 8">
        <text>S-formylglutathione + H2O = formate + glutathione + H(+)</text>
        <dbReference type="Rhea" id="RHEA:14961"/>
        <dbReference type="ChEBI" id="CHEBI:15377"/>
        <dbReference type="ChEBI" id="CHEBI:15378"/>
        <dbReference type="ChEBI" id="CHEBI:15740"/>
        <dbReference type="ChEBI" id="CHEBI:57688"/>
        <dbReference type="ChEBI" id="CHEBI:57925"/>
        <dbReference type="EC" id="3.1.2.12"/>
    </reaction>
</comment>
<dbReference type="PANTHER" id="PTHR10061:SF0">
    <property type="entry name" value="S-FORMYLGLUTATHIONE HYDROLASE"/>
    <property type="match status" value="1"/>
</dbReference>
<dbReference type="PANTHER" id="PTHR10061">
    <property type="entry name" value="S-FORMYLGLUTATHIONE HYDROLASE"/>
    <property type="match status" value="1"/>
</dbReference>
<dbReference type="GO" id="GO:0052689">
    <property type="term" value="F:carboxylic ester hydrolase activity"/>
    <property type="evidence" value="ECO:0007669"/>
    <property type="project" value="UniProtKB-KW"/>
</dbReference>
<dbReference type="EMBL" id="SORZ01000001">
    <property type="protein sequence ID" value="TPW36152.1"/>
    <property type="molecule type" value="Genomic_DNA"/>
</dbReference>
<dbReference type="GO" id="GO:0046294">
    <property type="term" value="P:formaldehyde catabolic process"/>
    <property type="evidence" value="ECO:0007669"/>
    <property type="project" value="InterPro"/>
</dbReference>
<name>A0A506US62_9PROT</name>
<keyword evidence="3 8" id="KW-0719">Serine esterase</keyword>
<keyword evidence="10" id="KW-1185">Reference proteome</keyword>
<dbReference type="EC" id="3.1.2.12" evidence="2 6"/>
<evidence type="ECO:0000256" key="6">
    <source>
        <dbReference type="NCBIfam" id="TIGR02821"/>
    </source>
</evidence>
<dbReference type="Pfam" id="PF00756">
    <property type="entry name" value="Esterase"/>
    <property type="match status" value="1"/>
</dbReference>
<dbReference type="Gene3D" id="3.40.50.1820">
    <property type="entry name" value="alpha/beta hydrolase"/>
    <property type="match status" value="1"/>
</dbReference>
<dbReference type="InterPro" id="IPR000801">
    <property type="entry name" value="Esterase-like"/>
</dbReference>
<dbReference type="GO" id="GO:0018738">
    <property type="term" value="F:S-formylglutathione hydrolase activity"/>
    <property type="evidence" value="ECO:0007669"/>
    <property type="project" value="UniProtKB-UniRule"/>
</dbReference>
<comment type="caution">
    <text evidence="9">The sequence shown here is derived from an EMBL/GenBank/DDBJ whole genome shotgun (WGS) entry which is preliminary data.</text>
</comment>
<dbReference type="Proteomes" id="UP000315037">
    <property type="component" value="Unassembled WGS sequence"/>
</dbReference>
<feature type="active site" description="Charge relay system" evidence="7">
    <location>
        <position position="148"/>
    </location>
</feature>
<dbReference type="InterPro" id="IPR014186">
    <property type="entry name" value="S-formylglutathione_hydrol"/>
</dbReference>
<proteinExistence type="inferred from homology"/>
<comment type="similarity">
    <text evidence="1 8">Belongs to the esterase D family.</text>
</comment>
<dbReference type="SUPFAM" id="SSF53474">
    <property type="entry name" value="alpha/beta-Hydrolases"/>
    <property type="match status" value="1"/>
</dbReference>
<evidence type="ECO:0000256" key="4">
    <source>
        <dbReference type="ARBA" id="ARBA00022801"/>
    </source>
</evidence>
<evidence type="ECO:0000256" key="8">
    <source>
        <dbReference type="RuleBase" id="RU363068"/>
    </source>
</evidence>
<gene>
    <name evidence="9" type="primary">fghA</name>
    <name evidence="9" type="ORF">E3202_01605</name>
</gene>
<evidence type="ECO:0000256" key="2">
    <source>
        <dbReference type="ARBA" id="ARBA00012479"/>
    </source>
</evidence>
<reference evidence="9 10" key="1">
    <citation type="submission" date="2019-03" db="EMBL/GenBank/DDBJ databases">
        <title>The complete genome sequence of Neokomagataea sp. Jb2 NBRC113641.</title>
        <authorList>
            <person name="Chua K.-O."/>
            <person name="Chan K.-G."/>
            <person name="See-Too W.-S."/>
        </authorList>
    </citation>
    <scope>NUCLEOTIDE SEQUENCE [LARGE SCALE GENOMIC DNA]</scope>
    <source>
        <strain evidence="9 10">Jb2</strain>
    </source>
</reference>
<evidence type="ECO:0000256" key="3">
    <source>
        <dbReference type="ARBA" id="ARBA00022487"/>
    </source>
</evidence>
<keyword evidence="4 8" id="KW-0378">Hydrolase</keyword>
<organism evidence="9 10">
    <name type="scientific">Oecophyllibacter saccharovorans</name>
    <dbReference type="NCBI Taxonomy" id="2558360"/>
    <lineage>
        <taxon>Bacteria</taxon>
        <taxon>Pseudomonadati</taxon>
        <taxon>Pseudomonadota</taxon>
        <taxon>Alphaproteobacteria</taxon>
        <taxon>Acetobacterales</taxon>
        <taxon>Acetobacteraceae</taxon>
        <taxon>Oecophyllibacter</taxon>
    </lineage>
</organism>
<protein>
    <recommendedName>
        <fullName evidence="2 6">S-formylglutathione hydrolase</fullName>
        <ecNumber evidence="2 6">3.1.2.12</ecNumber>
    </recommendedName>
</protein>